<evidence type="ECO:0000256" key="1">
    <source>
        <dbReference type="ARBA" id="ARBA00022679"/>
    </source>
</evidence>
<protein>
    <submittedName>
        <fullName evidence="3">Molybdenum cofactor guanylyltransferase</fullName>
    </submittedName>
</protein>
<name>A0ABV6RFV1_9MICO</name>
<sequence>MDRARHVPAPPPAGGPHPRTATIVLAGGRSRRMGGVDKTRLAVGGASSLERVLAAAPLGPRIIVGPGDGVPAGVVAVREDPPFSGPVAALERGVREAEALLGAAVAPASEVDVLVLGGDMPLLERGALEMLLGAAGPPDPAAAAAERSIRPLAAAPPMRPVRVAVVEDGHREFLCAAWPLPLLRACLDEVRGGEGDWRDLSLRRLYARIPDELLCEVPLPGHVTADIDTPETLATARARAAAHDPEFPSSGI</sequence>
<dbReference type="Proteomes" id="UP001589793">
    <property type="component" value="Unassembled WGS sequence"/>
</dbReference>
<evidence type="ECO:0000313" key="4">
    <source>
        <dbReference type="Proteomes" id="UP001589793"/>
    </source>
</evidence>
<dbReference type="InterPro" id="IPR025877">
    <property type="entry name" value="MobA-like_NTP_Trfase"/>
</dbReference>
<dbReference type="PANTHER" id="PTHR19136:SF81">
    <property type="entry name" value="MOLYBDENUM COFACTOR GUANYLYLTRANSFERASE"/>
    <property type="match status" value="1"/>
</dbReference>
<dbReference type="PANTHER" id="PTHR19136">
    <property type="entry name" value="MOLYBDENUM COFACTOR GUANYLYLTRANSFERASE"/>
    <property type="match status" value="1"/>
</dbReference>
<dbReference type="GO" id="GO:0016779">
    <property type="term" value="F:nucleotidyltransferase activity"/>
    <property type="evidence" value="ECO:0007669"/>
    <property type="project" value="UniProtKB-KW"/>
</dbReference>
<organism evidence="3 4">
    <name type="scientific">Brachybacterium hainanense</name>
    <dbReference type="NCBI Taxonomy" id="1541174"/>
    <lineage>
        <taxon>Bacteria</taxon>
        <taxon>Bacillati</taxon>
        <taxon>Actinomycetota</taxon>
        <taxon>Actinomycetes</taxon>
        <taxon>Micrococcales</taxon>
        <taxon>Dermabacteraceae</taxon>
        <taxon>Brachybacterium</taxon>
    </lineage>
</organism>
<evidence type="ECO:0000259" key="2">
    <source>
        <dbReference type="Pfam" id="PF12804"/>
    </source>
</evidence>
<reference evidence="3 4" key="1">
    <citation type="submission" date="2024-09" db="EMBL/GenBank/DDBJ databases">
        <authorList>
            <person name="Sun Q."/>
            <person name="Mori K."/>
        </authorList>
    </citation>
    <scope>NUCLEOTIDE SEQUENCE [LARGE SCALE GENOMIC DNA]</scope>
    <source>
        <strain evidence="3 4">CICC 10874</strain>
    </source>
</reference>
<feature type="domain" description="MobA-like NTP transferase" evidence="2">
    <location>
        <begin position="23"/>
        <end position="167"/>
    </location>
</feature>
<gene>
    <name evidence="3" type="ORF">ACFFF6_18080</name>
</gene>
<keyword evidence="3" id="KW-0548">Nucleotidyltransferase</keyword>
<accession>A0ABV6RFV1</accession>
<comment type="caution">
    <text evidence="3">The sequence shown here is derived from an EMBL/GenBank/DDBJ whole genome shotgun (WGS) entry which is preliminary data.</text>
</comment>
<dbReference type="InterPro" id="IPR029044">
    <property type="entry name" value="Nucleotide-diphossugar_trans"/>
</dbReference>
<keyword evidence="1" id="KW-0808">Transferase</keyword>
<dbReference type="Gene3D" id="3.90.550.10">
    <property type="entry name" value="Spore Coat Polysaccharide Biosynthesis Protein SpsA, Chain A"/>
    <property type="match status" value="1"/>
</dbReference>
<keyword evidence="4" id="KW-1185">Reference proteome</keyword>
<dbReference type="Pfam" id="PF12804">
    <property type="entry name" value="NTP_transf_3"/>
    <property type="match status" value="1"/>
</dbReference>
<dbReference type="RefSeq" id="WP_376982898.1">
    <property type="nucleotide sequence ID" value="NZ_JBHLSV010000031.1"/>
</dbReference>
<dbReference type="EMBL" id="JBHLSV010000031">
    <property type="protein sequence ID" value="MFC0675862.1"/>
    <property type="molecule type" value="Genomic_DNA"/>
</dbReference>
<evidence type="ECO:0000313" key="3">
    <source>
        <dbReference type="EMBL" id="MFC0675862.1"/>
    </source>
</evidence>
<dbReference type="SUPFAM" id="SSF53448">
    <property type="entry name" value="Nucleotide-diphospho-sugar transferases"/>
    <property type="match status" value="1"/>
</dbReference>
<proteinExistence type="predicted"/>